<dbReference type="InterPro" id="IPR036942">
    <property type="entry name" value="Beta-barrel_TonB_sf"/>
</dbReference>
<organism evidence="9 10">
    <name type="scientific">Microbacter margulisiae</name>
    <dbReference type="NCBI Taxonomy" id="1350067"/>
    <lineage>
        <taxon>Bacteria</taxon>
        <taxon>Pseudomonadati</taxon>
        <taxon>Bacteroidota</taxon>
        <taxon>Bacteroidia</taxon>
        <taxon>Bacteroidales</taxon>
        <taxon>Porphyromonadaceae</taxon>
        <taxon>Microbacter</taxon>
    </lineage>
</organism>
<feature type="domain" description="TonB-dependent receptor plug" evidence="8">
    <location>
        <begin position="104"/>
        <end position="209"/>
    </location>
</feature>
<keyword evidence="5 7" id="KW-0472">Membrane</keyword>
<dbReference type="Pfam" id="PF13715">
    <property type="entry name" value="CarbopepD_reg_2"/>
    <property type="match status" value="1"/>
</dbReference>
<evidence type="ECO:0000256" key="3">
    <source>
        <dbReference type="ARBA" id="ARBA00022452"/>
    </source>
</evidence>
<evidence type="ECO:0000256" key="6">
    <source>
        <dbReference type="ARBA" id="ARBA00023237"/>
    </source>
</evidence>
<accession>A0A7W5H1U2</accession>
<reference evidence="9 10" key="1">
    <citation type="submission" date="2020-08" db="EMBL/GenBank/DDBJ databases">
        <title>Genomic Encyclopedia of Type Strains, Phase IV (KMG-IV): sequencing the most valuable type-strain genomes for metagenomic binning, comparative biology and taxonomic classification.</title>
        <authorList>
            <person name="Goeker M."/>
        </authorList>
    </citation>
    <scope>NUCLEOTIDE SEQUENCE [LARGE SCALE GENOMIC DNA]</scope>
    <source>
        <strain evidence="9 10">DSM 27471</strain>
    </source>
</reference>
<proteinExistence type="inferred from homology"/>
<evidence type="ECO:0000256" key="4">
    <source>
        <dbReference type="ARBA" id="ARBA00022692"/>
    </source>
</evidence>
<comment type="caution">
    <text evidence="9">The sequence shown here is derived from an EMBL/GenBank/DDBJ whole genome shotgun (WGS) entry which is preliminary data.</text>
</comment>
<dbReference type="AlphaFoldDB" id="A0A7W5H1U2"/>
<keyword evidence="10" id="KW-1185">Reference proteome</keyword>
<comment type="similarity">
    <text evidence="7">Belongs to the TonB-dependent receptor family.</text>
</comment>
<dbReference type="Gene3D" id="2.170.130.10">
    <property type="entry name" value="TonB-dependent receptor, plug domain"/>
    <property type="match status" value="1"/>
</dbReference>
<dbReference type="FunFam" id="2.170.130.10:FF:000003">
    <property type="entry name" value="SusC/RagA family TonB-linked outer membrane protein"/>
    <property type="match status" value="1"/>
</dbReference>
<dbReference type="SUPFAM" id="SSF56935">
    <property type="entry name" value="Porins"/>
    <property type="match status" value="1"/>
</dbReference>
<evidence type="ECO:0000313" key="9">
    <source>
        <dbReference type="EMBL" id="MBB3186964.1"/>
    </source>
</evidence>
<dbReference type="InterPro" id="IPR008969">
    <property type="entry name" value="CarboxyPept-like_regulatory"/>
</dbReference>
<dbReference type="Pfam" id="PF07715">
    <property type="entry name" value="Plug"/>
    <property type="match status" value="1"/>
</dbReference>
<keyword evidence="2 7" id="KW-0813">Transport</keyword>
<name>A0A7W5H1U2_9PORP</name>
<dbReference type="InterPro" id="IPR037066">
    <property type="entry name" value="Plug_dom_sf"/>
</dbReference>
<dbReference type="Proteomes" id="UP000544222">
    <property type="component" value="Unassembled WGS sequence"/>
</dbReference>
<dbReference type="NCBIfam" id="TIGR04056">
    <property type="entry name" value="OMP_RagA_SusC"/>
    <property type="match status" value="1"/>
</dbReference>
<dbReference type="PROSITE" id="PS00018">
    <property type="entry name" value="EF_HAND_1"/>
    <property type="match status" value="1"/>
</dbReference>
<dbReference type="SUPFAM" id="SSF49464">
    <property type="entry name" value="Carboxypeptidase regulatory domain-like"/>
    <property type="match status" value="1"/>
</dbReference>
<comment type="subcellular location">
    <subcellularLocation>
        <location evidence="1 7">Cell outer membrane</location>
        <topology evidence="1 7">Multi-pass membrane protein</topology>
    </subcellularLocation>
</comment>
<dbReference type="Gene3D" id="2.60.40.1120">
    <property type="entry name" value="Carboxypeptidase-like, regulatory domain"/>
    <property type="match status" value="1"/>
</dbReference>
<sequence length="1020" mass="112996">MGISAKATLQQQKRNTVTGIIVDNQDVPIIGANIKTMNGKVGTVTDLDGKFTLNVPVGTKLTISYIGYNSKTVTTQGGVMKITMDESSVNLKDVEIVAYGSQKKVTITGAISSIKGDMLLKTPTGSVSNMLSGELTGITTVQYSGEPGSDAASIFVRGQATWNNSAPLIEVDGVERSFNDIDPNDIASITVLKDASATAVFGVRGANGVILITTKRGVEGKPKITFSTSNSVIVPTATIKQANAYQYATFYNQMQLNDDPTATPMFSDAIIQKFKDHSSPILFPDVNWVNYCLKKATIQTEHNISITGGTKTARYFVSAGAFTQGGLFKEFGLPYDLDYRYNRFNYRSNLDIDVTKSTTLSLNLAGIVDDSHKPYTGQGSSGMLKNMYWATPFSSPGLVNGKMIYTSTEYGLPFTGGAGMAYYGGGFMETRNNTLNVDVSLAQKLGFITKGLSARIKGSMNSGYTMYDQASASIATYTPVPQSDGTIAYKINGQNSQLAYTETEGKSYNWYMEAGFNYDRTFGYNHVTGLLLYNESKTYYPSTYSDLPSGYVGLVGRATYDWKSKYLAEFDLGYNGSENFAPGKRFGTFPAGSVGWIVSEERFWKPIKPIINYLKFRASMGLVGNDKVGGSRFMYTADPYQINNTTAPNRLGYGYFFGINNGTITPGAHELAKNNPNVTWEHSLKQDYGMDFYTLNQRLQVSADYYKERRTDILLQDQTAPGILGFVLPYANLGRVNSWGWELALKWNDMIGQKFRYSLGLNLSYNQNKIIEDKEAPLNSAYQYAQGHRIGARSMYQFFEFYNSKTTPAHYMKVFGEPFPTQLQTLQDGDCVYVDLNHDGKIDPNDMTRGLGHTDDPEYIAGINMGFSWNNFDVSLLWTADWGVSRLLSDVFRQPFVSGSSVNQGGLLVYQVDHTWTTQNPSQSSDYPRATWVNATNNYATSTLYEKDASYLRLKSIQVAYNFHLPFMNQLKLNTFQLGFTGYNILTFTKYIWGDPESTASGSPTYPLTKTYSLNLRLGF</sequence>
<evidence type="ECO:0000256" key="1">
    <source>
        <dbReference type="ARBA" id="ARBA00004571"/>
    </source>
</evidence>
<protein>
    <submittedName>
        <fullName evidence="9">TonB-linked SusC/RagA family outer membrane protein</fullName>
    </submittedName>
</protein>
<dbReference type="InterPro" id="IPR023996">
    <property type="entry name" value="TonB-dep_OMP_SusC/RagA"/>
</dbReference>
<dbReference type="PROSITE" id="PS52016">
    <property type="entry name" value="TONB_DEPENDENT_REC_3"/>
    <property type="match status" value="1"/>
</dbReference>
<dbReference type="EMBL" id="JACHYB010000001">
    <property type="protein sequence ID" value="MBB3186964.1"/>
    <property type="molecule type" value="Genomic_DNA"/>
</dbReference>
<evidence type="ECO:0000256" key="5">
    <source>
        <dbReference type="ARBA" id="ARBA00023136"/>
    </source>
</evidence>
<dbReference type="InterPro" id="IPR012910">
    <property type="entry name" value="Plug_dom"/>
</dbReference>
<keyword evidence="6 7" id="KW-0998">Cell outer membrane</keyword>
<dbReference type="GO" id="GO:0009279">
    <property type="term" value="C:cell outer membrane"/>
    <property type="evidence" value="ECO:0007669"/>
    <property type="project" value="UniProtKB-SubCell"/>
</dbReference>
<dbReference type="InterPro" id="IPR039426">
    <property type="entry name" value="TonB-dep_rcpt-like"/>
</dbReference>
<evidence type="ECO:0000256" key="2">
    <source>
        <dbReference type="ARBA" id="ARBA00022448"/>
    </source>
</evidence>
<dbReference type="InterPro" id="IPR023997">
    <property type="entry name" value="TonB-dep_OMP_SusC/RagA_CS"/>
</dbReference>
<dbReference type="RefSeq" id="WP_246392310.1">
    <property type="nucleotide sequence ID" value="NZ_JACHYB010000001.1"/>
</dbReference>
<dbReference type="Gene3D" id="2.40.170.20">
    <property type="entry name" value="TonB-dependent receptor, beta-barrel domain"/>
    <property type="match status" value="1"/>
</dbReference>
<evidence type="ECO:0000259" key="8">
    <source>
        <dbReference type="Pfam" id="PF07715"/>
    </source>
</evidence>
<evidence type="ECO:0000313" key="10">
    <source>
        <dbReference type="Proteomes" id="UP000544222"/>
    </source>
</evidence>
<keyword evidence="3 7" id="KW-1134">Transmembrane beta strand</keyword>
<dbReference type="InterPro" id="IPR018247">
    <property type="entry name" value="EF_Hand_1_Ca_BS"/>
</dbReference>
<gene>
    <name evidence="9" type="ORF">FHX64_001127</name>
</gene>
<evidence type="ECO:0000256" key="7">
    <source>
        <dbReference type="PROSITE-ProRule" id="PRU01360"/>
    </source>
</evidence>
<dbReference type="NCBIfam" id="TIGR04057">
    <property type="entry name" value="SusC_RagA_signa"/>
    <property type="match status" value="1"/>
</dbReference>
<keyword evidence="4 7" id="KW-0812">Transmembrane</keyword>